<gene>
    <name evidence="3" type="ORF">BC343_03970</name>
</gene>
<evidence type="ECO:0000313" key="4">
    <source>
        <dbReference type="Proteomes" id="UP000189739"/>
    </source>
</evidence>
<evidence type="ECO:0000313" key="3">
    <source>
        <dbReference type="EMBL" id="OOQ62209.1"/>
    </source>
</evidence>
<organism evidence="3 4">
    <name type="scientific">Mucilaginibacter pedocola</name>
    <dbReference type="NCBI Taxonomy" id="1792845"/>
    <lineage>
        <taxon>Bacteria</taxon>
        <taxon>Pseudomonadati</taxon>
        <taxon>Bacteroidota</taxon>
        <taxon>Sphingobacteriia</taxon>
        <taxon>Sphingobacteriales</taxon>
        <taxon>Sphingobacteriaceae</taxon>
        <taxon>Mucilaginibacter</taxon>
    </lineage>
</organism>
<dbReference type="STRING" id="1792845.BC343_03970"/>
<sequence length="327" mass="38719">MKLKVTLVIFLLINSLASHSQSFIKIDAKKIMQSNNLDAARPKFNYDNYKIEDYEKIKQEFKFLREETQIQFNYPQGNCHNRAELMSMYLKKHHISHFKIWNFAPSKFSLLNALMLEVKDNNDFAPTGVIKWGYHVAPTVLTKIHGKLDTVVLDPSLFAEPVNFKKWLAVQNCKESFYTFLNPDWYLFYTMNGLTVSDYEDYDLNCKKDIDMQLPGYLPKLMTGDFYSYNPTSKWLEKGMAINEMAYKFYLNELLPLKKDPTKQDLIKEYKTLFGSVNNIESIMLGYESYCKIDKMLLEKHKALIEKYRKIFEDETNKWLERTKDLY</sequence>
<evidence type="ECO:0000256" key="1">
    <source>
        <dbReference type="SAM" id="SignalP"/>
    </source>
</evidence>
<dbReference type="Gene3D" id="3.10.620.30">
    <property type="match status" value="1"/>
</dbReference>
<protein>
    <recommendedName>
        <fullName evidence="2">Protein glutaminase domain-containing protein</fullName>
    </recommendedName>
</protein>
<keyword evidence="4" id="KW-1185">Reference proteome</keyword>
<feature type="domain" description="Protein glutaminase" evidence="2">
    <location>
        <begin position="58"/>
        <end position="169"/>
    </location>
</feature>
<dbReference type="AlphaFoldDB" id="A0A1S9PMQ1"/>
<feature type="chain" id="PRO_5013318134" description="Protein glutaminase domain-containing protein" evidence="1">
    <location>
        <begin position="21"/>
        <end position="327"/>
    </location>
</feature>
<name>A0A1S9PMQ1_9SPHI</name>
<evidence type="ECO:0000259" key="2">
    <source>
        <dbReference type="Pfam" id="PF18626"/>
    </source>
</evidence>
<dbReference type="Pfam" id="PF18626">
    <property type="entry name" value="Gln_deamidase_2"/>
    <property type="match status" value="1"/>
</dbReference>
<dbReference type="Proteomes" id="UP000189739">
    <property type="component" value="Unassembled WGS sequence"/>
</dbReference>
<feature type="signal peptide" evidence="1">
    <location>
        <begin position="1"/>
        <end position="20"/>
    </location>
</feature>
<dbReference type="InterPro" id="IPR041325">
    <property type="entry name" value="Gln_deamidase_2"/>
</dbReference>
<proteinExistence type="predicted"/>
<dbReference type="OrthoDB" id="798749at2"/>
<accession>A0A1S9PMQ1</accession>
<dbReference type="RefSeq" id="WP_078346407.1">
    <property type="nucleotide sequence ID" value="NZ_MBTF01000001.1"/>
</dbReference>
<keyword evidence="1" id="KW-0732">Signal</keyword>
<dbReference type="EMBL" id="MBTF01000001">
    <property type="protein sequence ID" value="OOQ62209.1"/>
    <property type="molecule type" value="Genomic_DNA"/>
</dbReference>
<reference evidence="3 4" key="1">
    <citation type="submission" date="2016-07" db="EMBL/GenBank/DDBJ databases">
        <title>Genomic analysis of zinc-resistant bacterium Mucilaginibacter pedocola TBZ30.</title>
        <authorList>
            <person name="Huang J."/>
            <person name="Tang J."/>
        </authorList>
    </citation>
    <scope>NUCLEOTIDE SEQUENCE [LARGE SCALE GENOMIC DNA]</scope>
    <source>
        <strain evidence="3 4">TBZ30</strain>
    </source>
</reference>
<comment type="caution">
    <text evidence="3">The sequence shown here is derived from an EMBL/GenBank/DDBJ whole genome shotgun (WGS) entry which is preliminary data.</text>
</comment>